<dbReference type="EMBL" id="CP073910">
    <property type="protein sequence ID" value="QUT04039.1"/>
    <property type="molecule type" value="Genomic_DNA"/>
</dbReference>
<dbReference type="RefSeq" id="WP_212607934.1">
    <property type="nucleotide sequence ID" value="NZ_CP073910.1"/>
</dbReference>
<dbReference type="AlphaFoldDB" id="A0A975K444"/>
<organism evidence="1 2">
    <name type="scientific">Sphingobium phenoxybenzoativorans</name>
    <dbReference type="NCBI Taxonomy" id="1592790"/>
    <lineage>
        <taxon>Bacteria</taxon>
        <taxon>Pseudomonadati</taxon>
        <taxon>Pseudomonadota</taxon>
        <taxon>Alphaproteobacteria</taxon>
        <taxon>Sphingomonadales</taxon>
        <taxon>Sphingomonadaceae</taxon>
        <taxon>Sphingobium</taxon>
    </lineage>
</organism>
<accession>A0A975K444</accession>
<sequence length="133" mass="14632">MTTDTKPLTGYAGLPMSDADMTMFYEASKRDDAPPLVGSEVRQLIGELRYHRLAAASREDDEEDIYQIGKREGFEEAIQMVDQRTGGDGEYFASTIPGRGCPDWQTMLASILDRFEARAALAASPVGEVSEYG</sequence>
<keyword evidence="2" id="KW-1185">Reference proteome</keyword>
<proteinExistence type="predicted"/>
<evidence type="ECO:0000313" key="2">
    <source>
        <dbReference type="Proteomes" id="UP000681425"/>
    </source>
</evidence>
<protein>
    <submittedName>
        <fullName evidence="1">Uncharacterized protein</fullName>
    </submittedName>
</protein>
<reference evidence="1" key="1">
    <citation type="submission" date="2021-04" db="EMBL/GenBank/DDBJ databases">
        <title>Isolation of p-tert-butylphenol degrading bacteria Sphingobium phenoxybenzoativorans Tas13 from active sludge.</title>
        <authorList>
            <person name="Li Y."/>
        </authorList>
    </citation>
    <scope>NUCLEOTIDE SEQUENCE</scope>
    <source>
        <strain evidence="1">Tas13</strain>
    </source>
</reference>
<dbReference type="KEGG" id="spph:KFK14_12870"/>
<evidence type="ECO:0000313" key="1">
    <source>
        <dbReference type="EMBL" id="QUT04039.1"/>
    </source>
</evidence>
<dbReference type="Proteomes" id="UP000681425">
    <property type="component" value="Chromosome"/>
</dbReference>
<gene>
    <name evidence="1" type="ORF">KFK14_12870</name>
</gene>
<name>A0A975K444_9SPHN</name>